<dbReference type="PANTHER" id="PTHR43674">
    <property type="entry name" value="NITRILASE C965.09-RELATED"/>
    <property type="match status" value="1"/>
</dbReference>
<dbReference type="Gene3D" id="3.60.110.10">
    <property type="entry name" value="Carbon-nitrogen hydrolase"/>
    <property type="match status" value="1"/>
</dbReference>
<dbReference type="Proteomes" id="UP000264330">
    <property type="component" value="Unassembled WGS sequence"/>
</dbReference>
<organism evidence="3 4">
    <name type="scientific">Zunongwangia profunda</name>
    <dbReference type="NCBI Taxonomy" id="398743"/>
    <lineage>
        <taxon>Bacteria</taxon>
        <taxon>Pseudomonadati</taxon>
        <taxon>Bacteroidota</taxon>
        <taxon>Flavobacteriia</taxon>
        <taxon>Flavobacteriales</taxon>
        <taxon>Flavobacteriaceae</taxon>
        <taxon>Zunongwangia</taxon>
    </lineage>
</organism>
<comment type="caution">
    <text evidence="3">The sequence shown here is derived from an EMBL/GenBank/DDBJ whole genome shotgun (WGS) entry which is preliminary data.</text>
</comment>
<sequence>MKICITQTEPIKGDINRNIEKHLQFIERAIKSKADAIIFPELYLTGYEPELAKNLATDINDQRLDVFQKISDDNQILIGVGLPTKIGNGTCISMLIFQPNSPIKIYSKKYLHPGEEKFFVPGENLLPFNYKNNKLGFAICYENSIPEHSKKIYDQGANVYIASILNSINSVDNDIRRISAIAEKYQMTSFMSNFVGTSGGSRCAGKTSIWNNQGKLLEQLDPVNEGIAIIDLNTQETTKIQL</sequence>
<evidence type="ECO:0000313" key="4">
    <source>
        <dbReference type="Proteomes" id="UP000264330"/>
    </source>
</evidence>
<dbReference type="PANTHER" id="PTHR43674:SF2">
    <property type="entry name" value="BETA-UREIDOPROPIONASE"/>
    <property type="match status" value="1"/>
</dbReference>
<dbReference type="GO" id="GO:0050126">
    <property type="term" value="F:N-carbamoylputrescine amidase activity"/>
    <property type="evidence" value="ECO:0007669"/>
    <property type="project" value="TreeGrafter"/>
</dbReference>
<dbReference type="CDD" id="cd07197">
    <property type="entry name" value="nitrilase"/>
    <property type="match status" value="1"/>
</dbReference>
<proteinExistence type="predicted"/>
<evidence type="ECO:0000259" key="2">
    <source>
        <dbReference type="PROSITE" id="PS50263"/>
    </source>
</evidence>
<keyword evidence="1 3" id="KW-0378">Hydrolase</keyword>
<evidence type="ECO:0000313" key="3">
    <source>
        <dbReference type="EMBL" id="HCV79617.1"/>
    </source>
</evidence>
<gene>
    <name evidence="3" type="ORF">DGQ38_01010</name>
</gene>
<dbReference type="SUPFAM" id="SSF56317">
    <property type="entry name" value="Carbon-nitrogen hydrolase"/>
    <property type="match status" value="1"/>
</dbReference>
<dbReference type="PROSITE" id="PS50263">
    <property type="entry name" value="CN_HYDROLASE"/>
    <property type="match status" value="1"/>
</dbReference>
<dbReference type="InterPro" id="IPR003010">
    <property type="entry name" value="C-N_Hydrolase"/>
</dbReference>
<reference evidence="3 4" key="1">
    <citation type="journal article" date="2018" name="Nat. Biotechnol.">
        <title>A standardized bacterial taxonomy based on genome phylogeny substantially revises the tree of life.</title>
        <authorList>
            <person name="Parks D.H."/>
            <person name="Chuvochina M."/>
            <person name="Waite D.W."/>
            <person name="Rinke C."/>
            <person name="Skarshewski A."/>
            <person name="Chaumeil P.A."/>
            <person name="Hugenholtz P."/>
        </authorList>
    </citation>
    <scope>NUCLEOTIDE SEQUENCE [LARGE SCALE GENOMIC DNA]</scope>
    <source>
        <strain evidence="3">UBA9359</strain>
    </source>
</reference>
<dbReference type="GO" id="GO:0033388">
    <property type="term" value="P:putrescine biosynthetic process from arginine"/>
    <property type="evidence" value="ECO:0007669"/>
    <property type="project" value="TreeGrafter"/>
</dbReference>
<feature type="domain" description="CN hydrolase" evidence="2">
    <location>
        <begin position="1"/>
        <end position="234"/>
    </location>
</feature>
<dbReference type="Pfam" id="PF00795">
    <property type="entry name" value="CN_hydrolase"/>
    <property type="match status" value="1"/>
</dbReference>
<protein>
    <submittedName>
        <fullName evidence="3">Carbon-nitrogen hydrolase family protein</fullName>
    </submittedName>
</protein>
<evidence type="ECO:0000256" key="1">
    <source>
        <dbReference type="ARBA" id="ARBA00022801"/>
    </source>
</evidence>
<dbReference type="EMBL" id="DPMF01000018">
    <property type="protein sequence ID" value="HCV79617.1"/>
    <property type="molecule type" value="Genomic_DNA"/>
</dbReference>
<accession>A0A3D5IV05</accession>
<dbReference type="AlphaFoldDB" id="A0A3D5IV05"/>
<dbReference type="InterPro" id="IPR050345">
    <property type="entry name" value="Aliph_Amidase/BUP"/>
</dbReference>
<dbReference type="RefSeq" id="WP_273299909.1">
    <property type="nucleotide sequence ID" value="NZ_CAJXAW010000014.1"/>
</dbReference>
<dbReference type="InterPro" id="IPR036526">
    <property type="entry name" value="C-N_Hydrolase_sf"/>
</dbReference>
<name>A0A3D5IV05_9FLAO</name>